<feature type="transmembrane region" description="Helical" evidence="8">
    <location>
        <begin position="199"/>
        <end position="222"/>
    </location>
</feature>
<feature type="transmembrane region" description="Helical" evidence="8">
    <location>
        <begin position="228"/>
        <end position="250"/>
    </location>
</feature>
<reference evidence="10 11" key="1">
    <citation type="journal article" date="2016" name="Mol. Biol. Evol.">
        <title>Comparative Genomics of Early-Diverging Mushroom-Forming Fungi Provides Insights into the Origins of Lignocellulose Decay Capabilities.</title>
        <authorList>
            <person name="Nagy L.G."/>
            <person name="Riley R."/>
            <person name="Tritt A."/>
            <person name="Adam C."/>
            <person name="Daum C."/>
            <person name="Floudas D."/>
            <person name="Sun H."/>
            <person name="Yadav J.S."/>
            <person name="Pangilinan J."/>
            <person name="Larsson K.H."/>
            <person name="Matsuura K."/>
            <person name="Barry K."/>
            <person name="Labutti K."/>
            <person name="Kuo R."/>
            <person name="Ohm R.A."/>
            <person name="Bhattacharya S.S."/>
            <person name="Shirouzu T."/>
            <person name="Yoshinaga Y."/>
            <person name="Martin F.M."/>
            <person name="Grigoriev I.V."/>
            <person name="Hibbett D.S."/>
        </authorList>
    </citation>
    <scope>NUCLEOTIDE SEQUENCE [LARGE SCALE GENOMIC DNA]</scope>
    <source>
        <strain evidence="10 11">93-53</strain>
    </source>
</reference>
<sequence>MQQSEILRRADDCGNGGGADSYTGLRIASVFIVMATSMFGALFPVVSRKTGWLHVRIPTAVFQVAKYFGSGVIISTAFIHLLDPAISSLSSPCLPSSWQEYPYALAICLVSIFMIFLIEIIAFRWGTAVLAKIGMVHDPHGHGLPNGGHAAHGPEHRRPSKETPRDAKDADSVKEEDREDLEGLPQLEKGEPSSPVAQILGIAILEFGVLLHSVFVGLTLAVNANFKILFVVIIFHQMFEGLGVGSRLAYMELPPAYSYVPFLGAGLYGITTPVGIAAGLGVRASYNPHGTTADIVGGILDAFSSGILIYTGLVELMAHEFIFSKEMTEASNRHLAFALACMILGAGLMSLLGKWA</sequence>
<keyword evidence="5 8" id="KW-1133">Transmembrane helix</keyword>
<evidence type="ECO:0000256" key="8">
    <source>
        <dbReference type="RuleBase" id="RU362088"/>
    </source>
</evidence>
<keyword evidence="6 8" id="KW-0406">Ion transport</keyword>
<keyword evidence="4 8" id="KW-0812">Transmembrane</keyword>
<evidence type="ECO:0000313" key="11">
    <source>
        <dbReference type="Proteomes" id="UP000076871"/>
    </source>
</evidence>
<dbReference type="InParanoid" id="A0A165H6C2"/>
<evidence type="ECO:0000256" key="6">
    <source>
        <dbReference type="ARBA" id="ARBA00023065"/>
    </source>
</evidence>
<feature type="region of interest" description="Disordered" evidence="9">
    <location>
        <begin position="144"/>
        <end position="192"/>
    </location>
</feature>
<gene>
    <name evidence="10" type="ORF">LAESUDRAFT_720517</name>
</gene>
<dbReference type="EMBL" id="KV427607">
    <property type="protein sequence ID" value="KZT11302.1"/>
    <property type="molecule type" value="Genomic_DNA"/>
</dbReference>
<dbReference type="InterPro" id="IPR004698">
    <property type="entry name" value="Zn/Fe_permease_fun/pln"/>
</dbReference>
<feature type="transmembrane region" description="Helical" evidence="8">
    <location>
        <begin position="335"/>
        <end position="353"/>
    </location>
</feature>
<evidence type="ECO:0000256" key="5">
    <source>
        <dbReference type="ARBA" id="ARBA00022989"/>
    </source>
</evidence>
<protein>
    <submittedName>
        <fullName evidence="10">ZIP-like iron-zinc transporter</fullName>
    </submittedName>
</protein>
<proteinExistence type="inferred from homology"/>
<dbReference type="Proteomes" id="UP000076871">
    <property type="component" value="Unassembled WGS sequence"/>
</dbReference>
<name>A0A165H6C2_9APHY</name>
<keyword evidence="3 8" id="KW-0813">Transport</keyword>
<evidence type="ECO:0000256" key="4">
    <source>
        <dbReference type="ARBA" id="ARBA00022692"/>
    </source>
</evidence>
<dbReference type="STRING" id="1314785.A0A165H6C2"/>
<dbReference type="Pfam" id="PF02535">
    <property type="entry name" value="Zip"/>
    <property type="match status" value="1"/>
</dbReference>
<accession>A0A165H6C2</accession>
<dbReference type="PANTHER" id="PTHR11040:SF32">
    <property type="entry name" value="ZINC-REGULATED TRANSPORTER 1"/>
    <property type="match status" value="1"/>
</dbReference>
<evidence type="ECO:0000256" key="1">
    <source>
        <dbReference type="ARBA" id="ARBA00004141"/>
    </source>
</evidence>
<dbReference type="GO" id="GO:0005385">
    <property type="term" value="F:zinc ion transmembrane transporter activity"/>
    <property type="evidence" value="ECO:0007669"/>
    <property type="project" value="InterPro"/>
</dbReference>
<dbReference type="InterPro" id="IPR003689">
    <property type="entry name" value="ZIP"/>
</dbReference>
<evidence type="ECO:0000313" key="10">
    <source>
        <dbReference type="EMBL" id="KZT11302.1"/>
    </source>
</evidence>
<organism evidence="10 11">
    <name type="scientific">Laetiporus sulphureus 93-53</name>
    <dbReference type="NCBI Taxonomy" id="1314785"/>
    <lineage>
        <taxon>Eukaryota</taxon>
        <taxon>Fungi</taxon>
        <taxon>Dikarya</taxon>
        <taxon>Basidiomycota</taxon>
        <taxon>Agaricomycotina</taxon>
        <taxon>Agaricomycetes</taxon>
        <taxon>Polyporales</taxon>
        <taxon>Laetiporus</taxon>
    </lineage>
</organism>
<dbReference type="AlphaFoldDB" id="A0A165H6C2"/>
<comment type="subcellular location">
    <subcellularLocation>
        <location evidence="1 8">Membrane</location>
        <topology evidence="1 8">Multi-pass membrane protein</topology>
    </subcellularLocation>
</comment>
<evidence type="ECO:0000256" key="3">
    <source>
        <dbReference type="ARBA" id="ARBA00022448"/>
    </source>
</evidence>
<feature type="transmembrane region" description="Helical" evidence="8">
    <location>
        <begin position="27"/>
        <end position="47"/>
    </location>
</feature>
<evidence type="ECO:0000256" key="9">
    <source>
        <dbReference type="SAM" id="MobiDB-lite"/>
    </source>
</evidence>
<feature type="compositionally biased region" description="Basic and acidic residues" evidence="9">
    <location>
        <begin position="152"/>
        <end position="176"/>
    </location>
</feature>
<dbReference type="PANTHER" id="PTHR11040">
    <property type="entry name" value="ZINC/IRON TRANSPORTER"/>
    <property type="match status" value="1"/>
</dbReference>
<dbReference type="GO" id="GO:0005886">
    <property type="term" value="C:plasma membrane"/>
    <property type="evidence" value="ECO:0007669"/>
    <property type="project" value="TreeGrafter"/>
</dbReference>
<evidence type="ECO:0000256" key="7">
    <source>
        <dbReference type="ARBA" id="ARBA00023136"/>
    </source>
</evidence>
<dbReference type="OrthoDB" id="448280at2759"/>
<evidence type="ECO:0000256" key="2">
    <source>
        <dbReference type="ARBA" id="ARBA00006939"/>
    </source>
</evidence>
<dbReference type="GeneID" id="63824862"/>
<feature type="transmembrane region" description="Helical" evidence="8">
    <location>
        <begin position="302"/>
        <end position="323"/>
    </location>
</feature>
<comment type="similarity">
    <text evidence="2 8">Belongs to the ZIP transporter (TC 2.A.5) family.</text>
</comment>
<keyword evidence="7 8" id="KW-0472">Membrane</keyword>
<feature type="transmembrane region" description="Helical" evidence="8">
    <location>
        <begin position="59"/>
        <end position="81"/>
    </location>
</feature>
<dbReference type="FunCoup" id="A0A165H6C2">
    <property type="interactions" value="273"/>
</dbReference>
<feature type="transmembrane region" description="Helical" evidence="8">
    <location>
        <begin position="262"/>
        <end position="282"/>
    </location>
</feature>
<feature type="transmembrane region" description="Helical" evidence="8">
    <location>
        <begin position="101"/>
        <end position="123"/>
    </location>
</feature>
<keyword evidence="11" id="KW-1185">Reference proteome</keyword>
<dbReference type="NCBIfam" id="TIGR00820">
    <property type="entry name" value="zip"/>
    <property type="match status" value="1"/>
</dbReference>
<dbReference type="RefSeq" id="XP_040769042.1">
    <property type="nucleotide sequence ID" value="XM_040907833.1"/>
</dbReference>